<evidence type="ECO:0000313" key="2">
    <source>
        <dbReference type="EMBL" id="PSK91317.1"/>
    </source>
</evidence>
<sequence length="123" mass="13396">MITRIHRAARRGDRGAQIIEFAAFFPFLLAAIVLAMEVYFSFTAIERIEAAARAGARVAGPQGLGSAQATARASLPSWLDHAEVRSGYTGNGVYTQVSVDTPIMWQSAPFDITLTRRVEMPVL</sequence>
<gene>
    <name evidence="2" type="ORF">CLV63_12043</name>
</gene>
<feature type="transmembrane region" description="Helical" evidence="1">
    <location>
        <begin position="21"/>
        <end position="42"/>
    </location>
</feature>
<evidence type="ECO:0000256" key="1">
    <source>
        <dbReference type="SAM" id="Phobius"/>
    </source>
</evidence>
<accession>A0A2P8D285</accession>
<dbReference type="OrthoDB" id="3430772at2"/>
<proteinExistence type="predicted"/>
<reference evidence="2 3" key="1">
    <citation type="submission" date="2018-03" db="EMBL/GenBank/DDBJ databases">
        <title>Genomic Encyclopedia of Archaeal and Bacterial Type Strains, Phase II (KMG-II): from individual species to whole genera.</title>
        <authorList>
            <person name="Goeker M."/>
        </authorList>
    </citation>
    <scope>NUCLEOTIDE SEQUENCE [LARGE SCALE GENOMIC DNA]</scope>
    <source>
        <strain evidence="2 3">DSM 45312</strain>
    </source>
</reference>
<keyword evidence="1" id="KW-0472">Membrane</keyword>
<evidence type="ECO:0008006" key="4">
    <source>
        <dbReference type="Google" id="ProtNLM"/>
    </source>
</evidence>
<protein>
    <recommendedName>
        <fullName evidence="4">TadE-like protein</fullName>
    </recommendedName>
</protein>
<dbReference type="RefSeq" id="WP_106585581.1">
    <property type="nucleotide sequence ID" value="NZ_PYGA01000020.1"/>
</dbReference>
<dbReference type="Proteomes" id="UP000240542">
    <property type="component" value="Unassembled WGS sequence"/>
</dbReference>
<dbReference type="EMBL" id="PYGA01000020">
    <property type="protein sequence ID" value="PSK91317.1"/>
    <property type="molecule type" value="Genomic_DNA"/>
</dbReference>
<keyword evidence="1" id="KW-0812">Transmembrane</keyword>
<keyword evidence="3" id="KW-1185">Reference proteome</keyword>
<dbReference type="AlphaFoldDB" id="A0A2P8D285"/>
<evidence type="ECO:0000313" key="3">
    <source>
        <dbReference type="Proteomes" id="UP000240542"/>
    </source>
</evidence>
<comment type="caution">
    <text evidence="2">The sequence shown here is derived from an EMBL/GenBank/DDBJ whole genome shotgun (WGS) entry which is preliminary data.</text>
</comment>
<organism evidence="2 3">
    <name type="scientific">Murinocardiopsis flavida</name>
    <dbReference type="NCBI Taxonomy" id="645275"/>
    <lineage>
        <taxon>Bacteria</taxon>
        <taxon>Bacillati</taxon>
        <taxon>Actinomycetota</taxon>
        <taxon>Actinomycetes</taxon>
        <taxon>Streptosporangiales</taxon>
        <taxon>Nocardiopsidaceae</taxon>
        <taxon>Murinocardiopsis</taxon>
    </lineage>
</organism>
<keyword evidence="1" id="KW-1133">Transmembrane helix</keyword>
<name>A0A2P8D285_9ACTN</name>